<protein>
    <submittedName>
        <fullName evidence="2">Uncharacterized protein</fullName>
    </submittedName>
</protein>
<dbReference type="AlphaFoldDB" id="A0A3M6UFZ3"/>
<feature type="compositionally biased region" description="Basic and acidic residues" evidence="1">
    <location>
        <begin position="24"/>
        <end position="47"/>
    </location>
</feature>
<proteinExistence type="predicted"/>
<organism evidence="2 3">
    <name type="scientific">Pocillopora damicornis</name>
    <name type="common">Cauliflower coral</name>
    <name type="synonym">Millepora damicornis</name>
    <dbReference type="NCBI Taxonomy" id="46731"/>
    <lineage>
        <taxon>Eukaryota</taxon>
        <taxon>Metazoa</taxon>
        <taxon>Cnidaria</taxon>
        <taxon>Anthozoa</taxon>
        <taxon>Hexacorallia</taxon>
        <taxon>Scleractinia</taxon>
        <taxon>Astrocoeniina</taxon>
        <taxon>Pocilloporidae</taxon>
        <taxon>Pocillopora</taxon>
    </lineage>
</organism>
<sequence>MNKKKRTGKRTKKKDGSEEEDEESTKNKMADAKENKEREKALEEKERAALKERDNCILAEMNPLARILDVESKQPFINNLMKWSMTMLSPWMMNTLVEEILYLNTPRATVGGKRPRDFSQSQPQLSPRPAVGGKKPRSMFYHSCQKCEEYKEIIATQDQDNLLKVVELSKGRGVYLYVDHINTTKSKNSPTSAACFLLSCFYKNSELEGKNLTGANAKEG</sequence>
<evidence type="ECO:0000313" key="3">
    <source>
        <dbReference type="Proteomes" id="UP000275408"/>
    </source>
</evidence>
<comment type="caution">
    <text evidence="2">The sequence shown here is derived from an EMBL/GenBank/DDBJ whole genome shotgun (WGS) entry which is preliminary data.</text>
</comment>
<gene>
    <name evidence="2" type="ORF">pdam_00024936</name>
</gene>
<feature type="region of interest" description="Disordered" evidence="1">
    <location>
        <begin position="111"/>
        <end position="134"/>
    </location>
</feature>
<feature type="compositionally biased region" description="Basic residues" evidence="1">
    <location>
        <begin position="1"/>
        <end position="13"/>
    </location>
</feature>
<keyword evidence="3" id="KW-1185">Reference proteome</keyword>
<name>A0A3M6UFZ3_POCDA</name>
<evidence type="ECO:0000313" key="2">
    <source>
        <dbReference type="EMBL" id="RMX52565.1"/>
    </source>
</evidence>
<feature type="region of interest" description="Disordered" evidence="1">
    <location>
        <begin position="1"/>
        <end position="47"/>
    </location>
</feature>
<evidence type="ECO:0000256" key="1">
    <source>
        <dbReference type="SAM" id="MobiDB-lite"/>
    </source>
</evidence>
<reference evidence="2 3" key="1">
    <citation type="journal article" date="2018" name="Sci. Rep.">
        <title>Comparative analysis of the Pocillopora damicornis genome highlights role of immune system in coral evolution.</title>
        <authorList>
            <person name="Cunning R."/>
            <person name="Bay R.A."/>
            <person name="Gillette P."/>
            <person name="Baker A.C."/>
            <person name="Traylor-Knowles N."/>
        </authorList>
    </citation>
    <scope>NUCLEOTIDE SEQUENCE [LARGE SCALE GENOMIC DNA]</scope>
    <source>
        <strain evidence="2">RSMAS</strain>
        <tissue evidence="2">Whole animal</tissue>
    </source>
</reference>
<dbReference type="Proteomes" id="UP000275408">
    <property type="component" value="Unassembled WGS sequence"/>
</dbReference>
<dbReference type="EMBL" id="RCHS01001609">
    <property type="protein sequence ID" value="RMX52565.1"/>
    <property type="molecule type" value="Genomic_DNA"/>
</dbReference>
<accession>A0A3M6UFZ3</accession>